<organism evidence="1 2">
    <name type="scientific">Mycolicibacterium gadium</name>
    <name type="common">Mycobacterium gadium</name>
    <dbReference type="NCBI Taxonomy" id="1794"/>
    <lineage>
        <taxon>Bacteria</taxon>
        <taxon>Bacillati</taxon>
        <taxon>Actinomycetota</taxon>
        <taxon>Actinomycetes</taxon>
        <taxon>Mycobacteriales</taxon>
        <taxon>Mycobacteriaceae</taxon>
        <taxon>Mycolicibacterium</taxon>
    </lineage>
</organism>
<gene>
    <name evidence="1" type="ORF">MGAD_30450</name>
</gene>
<dbReference type="AlphaFoldDB" id="A0A7I7WNQ1"/>
<dbReference type="Proteomes" id="UP000466187">
    <property type="component" value="Chromosome"/>
</dbReference>
<dbReference type="KEGG" id="mgad:MGAD_30450"/>
<accession>A0A7I7WNQ1</accession>
<evidence type="ECO:0000313" key="2">
    <source>
        <dbReference type="Proteomes" id="UP000466187"/>
    </source>
</evidence>
<name>A0A7I7WNQ1_MYCGU</name>
<reference evidence="1 2" key="1">
    <citation type="journal article" date="2019" name="Emerg. Microbes Infect.">
        <title>Comprehensive subspecies identification of 175 nontuberculous mycobacteria species based on 7547 genomic profiles.</title>
        <authorList>
            <person name="Matsumoto Y."/>
            <person name="Kinjo T."/>
            <person name="Motooka D."/>
            <person name="Nabeya D."/>
            <person name="Jung N."/>
            <person name="Uechi K."/>
            <person name="Horii T."/>
            <person name="Iida T."/>
            <person name="Fujita J."/>
            <person name="Nakamura S."/>
        </authorList>
    </citation>
    <scope>NUCLEOTIDE SEQUENCE [LARGE SCALE GENOMIC DNA]</scope>
    <source>
        <strain evidence="1 2">JCM 12688</strain>
    </source>
</reference>
<dbReference type="EMBL" id="AP022608">
    <property type="protein sequence ID" value="BBZ18710.1"/>
    <property type="molecule type" value="Genomic_DNA"/>
</dbReference>
<protein>
    <recommendedName>
        <fullName evidence="3">HNH endonuclease</fullName>
    </recommendedName>
</protein>
<sequence>MMYLAWCAKAGDKVIDRLESRPIRVELSNGEIRYEVRASVSINGKRKRLRRRFKTTVAAEAFLAQTPESNRLRRYKIRDEQYREAVRQSVSIAGALRLLGVVPEGGNYRVLRRAIDRLGLDTSHFAGQSWAKGKRASHRLRPIEDFLSNTYPIQSDRLRRRLINEGVFERRCSGCKLDSWMSQPIPLELDHIDGNHQNCQRSCSSPH</sequence>
<evidence type="ECO:0000313" key="1">
    <source>
        <dbReference type="EMBL" id="BBZ18710.1"/>
    </source>
</evidence>
<evidence type="ECO:0008006" key="3">
    <source>
        <dbReference type="Google" id="ProtNLM"/>
    </source>
</evidence>
<proteinExistence type="predicted"/>